<dbReference type="SUPFAM" id="SSF75217">
    <property type="entry name" value="alpha/beta knot"/>
    <property type="match status" value="1"/>
</dbReference>
<dbReference type="InterPro" id="IPR029028">
    <property type="entry name" value="Alpha/beta_knot_MTases"/>
</dbReference>
<dbReference type="GeneID" id="25401988"/>
<feature type="site" description="Interaction with substrate rRNA" evidence="9">
    <location>
        <position position="110"/>
    </location>
</feature>
<dbReference type="Proteomes" id="UP000067434">
    <property type="component" value="Chromosome"/>
</dbReference>
<keyword evidence="5 9" id="KW-0808">Transferase</keyword>
<reference evidence="10 11" key="1">
    <citation type="journal article" date="2015" name="Stand. Genomic Sci.">
        <title>Complete genome sequence of and proposal of Thermofilum uzonense sp. nov. a novel hyperthermophilic crenarchaeon and emended description of the genus Thermofilum.</title>
        <authorList>
            <person name="Toshchakov S.V."/>
            <person name="Korzhenkov A.A."/>
            <person name="Samarov N.I."/>
            <person name="Mazunin I.O."/>
            <person name="Mozhey O.I."/>
            <person name="Shmyr I.S."/>
            <person name="Derbikova K.S."/>
            <person name="Taranov E.A."/>
            <person name="Dominova I.N."/>
            <person name="Bonch-Osmolovskaya E.A."/>
            <person name="Patrushev M.V."/>
            <person name="Podosokorskaya O.A."/>
            <person name="Kublanov I.V."/>
        </authorList>
    </citation>
    <scope>NUCLEOTIDE SEQUENCE [LARGE SCALE GENOMIC DNA]</scope>
    <source>
        <strain evidence="10 11">1807-2</strain>
    </source>
</reference>
<gene>
    <name evidence="9" type="primary">nep1</name>
    <name evidence="10" type="ORF">MA03_07115</name>
</gene>
<dbReference type="AlphaFoldDB" id="A0A0F7FK46"/>
<sequence length="231" mass="25599">MRKAHLILADASLELVPKEIQWHPAVLNSARRMGKKPGEILLDKSLHYPAMHTLRYREKRGRPDIVHVCLLISQGSLLNQLGLLKTTIHTISGEVIEVNPSTRVPRNYNRFLGVMSQLLSIGRVPPSGEPILMWKTGKSLTDHLKENNTDFVALLNESGAPTTPKRLAEKLIGYENPAVIIGAYPHGDFSDEVYNVANQVFSLGGRSLDAWTVLARIIASLEDALGLWDAL</sequence>
<keyword evidence="3 9" id="KW-0698">rRNA processing</keyword>
<dbReference type="Gene3D" id="3.40.1280.10">
    <property type="match status" value="1"/>
</dbReference>
<dbReference type="OrthoDB" id="7612at2157"/>
<feature type="site" description="Interaction with substrate rRNA" evidence="9">
    <location>
        <position position="62"/>
    </location>
</feature>
<comment type="similarity">
    <text evidence="1 9">Belongs to the class IV-like SAM-binding methyltransferase superfamily. RNA methyltransferase NEP1 family.</text>
</comment>
<comment type="subunit">
    <text evidence="9">Homodimer.</text>
</comment>
<keyword evidence="11" id="KW-1185">Reference proteome</keyword>
<feature type="binding site" evidence="9">
    <location>
        <begin position="203"/>
        <end position="208"/>
    </location>
    <ligand>
        <name>S-adenosyl-L-methionine</name>
        <dbReference type="ChEBI" id="CHEBI:59789"/>
    </ligand>
</feature>
<keyword evidence="7 9" id="KW-0699">rRNA-binding</keyword>
<dbReference type="InterPro" id="IPR029026">
    <property type="entry name" value="tRNA_m1G_MTases_N"/>
</dbReference>
<organism evidence="10 11">
    <name type="scientific">Infirmifilum uzonense</name>
    <dbReference type="NCBI Taxonomy" id="1550241"/>
    <lineage>
        <taxon>Archaea</taxon>
        <taxon>Thermoproteota</taxon>
        <taxon>Thermoprotei</taxon>
        <taxon>Thermofilales</taxon>
        <taxon>Thermofilaceae</taxon>
        <taxon>Infirmifilum</taxon>
    </lineage>
</organism>
<dbReference type="GO" id="GO:0070037">
    <property type="term" value="F:rRNA (pseudouridine) methyltransferase activity"/>
    <property type="evidence" value="ECO:0007669"/>
    <property type="project" value="UniProtKB-UniRule"/>
</dbReference>
<evidence type="ECO:0000256" key="2">
    <source>
        <dbReference type="ARBA" id="ARBA00022517"/>
    </source>
</evidence>
<keyword evidence="4 9" id="KW-0489">Methyltransferase</keyword>
<protein>
    <recommendedName>
        <fullName evidence="9">Ribosomal RNA small subunit methyltransferase Nep1</fullName>
        <ecNumber evidence="9">2.1.1.-</ecNumber>
    </recommendedName>
    <alternativeName>
        <fullName evidence="9">16S rRNA (pseudouridine-N1-)-methyltransferase Nep1</fullName>
    </alternativeName>
</protein>
<evidence type="ECO:0000256" key="7">
    <source>
        <dbReference type="ARBA" id="ARBA00022730"/>
    </source>
</evidence>
<feature type="binding site" evidence="9">
    <location>
        <position position="187"/>
    </location>
    <ligand>
        <name>S-adenosyl-L-methionine</name>
        <dbReference type="ChEBI" id="CHEBI:59789"/>
    </ligand>
</feature>
<feature type="site" description="Interaction with substrate rRNA" evidence="9">
    <location>
        <position position="106"/>
    </location>
</feature>
<feature type="site" description="Interaction with substrate rRNA" evidence="9">
    <location>
        <position position="103"/>
    </location>
</feature>
<feature type="site" description="Stabilizes Arg-xx" evidence="9">
    <location>
        <position position="64"/>
    </location>
</feature>
<evidence type="ECO:0000256" key="1">
    <source>
        <dbReference type="ARBA" id="ARBA00008115"/>
    </source>
</evidence>
<evidence type="ECO:0000256" key="3">
    <source>
        <dbReference type="ARBA" id="ARBA00022552"/>
    </source>
</evidence>
<evidence type="ECO:0000256" key="9">
    <source>
        <dbReference type="HAMAP-Rule" id="MF_00554"/>
    </source>
</evidence>
<evidence type="ECO:0000313" key="10">
    <source>
        <dbReference type="EMBL" id="AKG39428.1"/>
    </source>
</evidence>
<dbReference type="PANTHER" id="PTHR12636">
    <property type="entry name" value="NEP1/MRA1"/>
    <property type="match status" value="1"/>
</dbReference>
<dbReference type="CDD" id="cd18088">
    <property type="entry name" value="Nep1-like"/>
    <property type="match status" value="1"/>
</dbReference>
<dbReference type="PATRIC" id="fig|1550241.5.peg.1473"/>
<accession>A0A0F7FK46</accession>
<dbReference type="InterPro" id="IPR005304">
    <property type="entry name" value="Rbsml_bgen_MeTrfase_EMG1/NEP1"/>
</dbReference>
<keyword evidence="2 9" id="KW-0690">Ribosome biogenesis</keyword>
<dbReference type="KEGG" id="thf:MA03_07115"/>
<name>A0A0F7FK46_9CREN</name>
<comment type="catalytic activity">
    <reaction evidence="9">
        <text>a pseudouridine in rRNA + S-adenosyl-L-methionine = an N(1)-methylpseudouridine in rRNA + S-adenosyl-L-homocysteine + H(+)</text>
        <dbReference type="Rhea" id="RHEA:46696"/>
        <dbReference type="Rhea" id="RHEA-COMP:11634"/>
        <dbReference type="Rhea" id="RHEA-COMP:13933"/>
        <dbReference type="ChEBI" id="CHEBI:15378"/>
        <dbReference type="ChEBI" id="CHEBI:57856"/>
        <dbReference type="ChEBI" id="CHEBI:59789"/>
        <dbReference type="ChEBI" id="CHEBI:65314"/>
        <dbReference type="ChEBI" id="CHEBI:74890"/>
    </reaction>
</comment>
<evidence type="ECO:0000256" key="8">
    <source>
        <dbReference type="ARBA" id="ARBA00022884"/>
    </source>
</evidence>
<feature type="binding site" evidence="9">
    <location>
        <position position="182"/>
    </location>
    <ligand>
        <name>S-adenosyl-L-methionine</name>
        <dbReference type="ChEBI" id="CHEBI:59789"/>
    </ligand>
</feature>
<evidence type="ECO:0000313" key="11">
    <source>
        <dbReference type="Proteomes" id="UP000067434"/>
    </source>
</evidence>
<dbReference type="GO" id="GO:0070475">
    <property type="term" value="P:rRNA base methylation"/>
    <property type="evidence" value="ECO:0007669"/>
    <property type="project" value="InterPro"/>
</dbReference>
<dbReference type="PANTHER" id="PTHR12636:SF5">
    <property type="entry name" value="RIBOSOMAL RNA SMALL SUBUNIT METHYLTRANSFERASE NEP1"/>
    <property type="match status" value="1"/>
</dbReference>
<keyword evidence="8 9" id="KW-0694">RNA-binding</keyword>
<dbReference type="RefSeq" id="WP_191118517.1">
    <property type="nucleotide sequence ID" value="NZ_CP009961.1"/>
</dbReference>
<dbReference type="STRING" id="1550241.MA03_07115"/>
<proteinExistence type="inferred from homology"/>
<keyword evidence="6 9" id="KW-0949">S-adenosyl-L-methionine</keyword>
<dbReference type="HOGENOM" id="CLU_055846_1_3_2"/>
<comment type="function">
    <text evidence="9">Methyltransferase involved in ribosomal biogenesis. Specifically catalyzes the N1-methylation of the pseudouridine corresponding to position 914 in M.jannaschii 16S rRNA.</text>
</comment>
<dbReference type="HAMAP" id="MF_00554">
    <property type="entry name" value="NEP1"/>
    <property type="match status" value="1"/>
</dbReference>
<dbReference type="EMBL" id="CP009961">
    <property type="protein sequence ID" value="AKG39428.1"/>
    <property type="molecule type" value="Genomic_DNA"/>
</dbReference>
<dbReference type="EC" id="2.1.1.-" evidence="9"/>
<evidence type="ECO:0000256" key="5">
    <source>
        <dbReference type="ARBA" id="ARBA00022679"/>
    </source>
</evidence>
<evidence type="ECO:0000256" key="6">
    <source>
        <dbReference type="ARBA" id="ARBA00022691"/>
    </source>
</evidence>
<dbReference type="InterPro" id="IPR023503">
    <property type="entry name" value="Ribosome_NEP1_arc"/>
</dbReference>
<evidence type="ECO:0000256" key="4">
    <source>
        <dbReference type="ARBA" id="ARBA00022603"/>
    </source>
</evidence>
<dbReference type="Pfam" id="PF03587">
    <property type="entry name" value="EMG1"/>
    <property type="match status" value="1"/>
</dbReference>
<dbReference type="GO" id="GO:0019843">
    <property type="term" value="F:rRNA binding"/>
    <property type="evidence" value="ECO:0007669"/>
    <property type="project" value="UniProtKB-UniRule"/>
</dbReference>